<dbReference type="Gene3D" id="1.10.150.130">
    <property type="match status" value="1"/>
</dbReference>
<feature type="domain" description="Tyr recombinase" evidence="11">
    <location>
        <begin position="142"/>
        <end position="327"/>
    </location>
</feature>
<dbReference type="HAMAP" id="MF_01808">
    <property type="entry name" value="Recomb_XerC_XerD"/>
    <property type="match status" value="1"/>
</dbReference>
<dbReference type="CDD" id="cd00798">
    <property type="entry name" value="INT_XerDC_C"/>
    <property type="match status" value="1"/>
</dbReference>
<feature type="active site" evidence="10">
    <location>
        <position position="305"/>
    </location>
</feature>
<protein>
    <recommendedName>
        <fullName evidence="10">Tyrosine recombinase XerC</fullName>
    </recommendedName>
</protein>
<keyword evidence="3 10" id="KW-0963">Cytoplasm</keyword>
<dbReference type="Proteomes" id="UP000318995">
    <property type="component" value="Unassembled WGS sequence"/>
</dbReference>
<keyword evidence="9 10" id="KW-0131">Cell cycle</keyword>
<dbReference type="InterPro" id="IPR010998">
    <property type="entry name" value="Integrase_recombinase_N"/>
</dbReference>
<dbReference type="Pfam" id="PF00589">
    <property type="entry name" value="Phage_integrase"/>
    <property type="match status" value="1"/>
</dbReference>
<keyword evidence="7 10" id="KW-0238">DNA-binding</keyword>
<evidence type="ECO:0000256" key="9">
    <source>
        <dbReference type="ARBA" id="ARBA00023306"/>
    </source>
</evidence>
<dbReference type="EMBL" id="SJPH01000004">
    <property type="protein sequence ID" value="TWT43202.1"/>
    <property type="molecule type" value="Genomic_DNA"/>
</dbReference>
<dbReference type="GO" id="GO:0007059">
    <property type="term" value="P:chromosome segregation"/>
    <property type="evidence" value="ECO:0007669"/>
    <property type="project" value="UniProtKB-UniRule"/>
</dbReference>
<dbReference type="NCBIfam" id="NF001399">
    <property type="entry name" value="PRK00283.1"/>
    <property type="match status" value="1"/>
</dbReference>
<dbReference type="InterPro" id="IPR004107">
    <property type="entry name" value="Integrase_SAM-like_N"/>
</dbReference>
<comment type="similarity">
    <text evidence="10">Belongs to the 'phage' integrase family. XerC subfamily.</text>
</comment>
<dbReference type="InterPro" id="IPR044068">
    <property type="entry name" value="CB"/>
</dbReference>
<dbReference type="GO" id="GO:0006313">
    <property type="term" value="P:DNA transposition"/>
    <property type="evidence" value="ECO:0007669"/>
    <property type="project" value="UniProtKB-UniRule"/>
</dbReference>
<evidence type="ECO:0000256" key="2">
    <source>
        <dbReference type="ARBA" id="ARBA00010450"/>
    </source>
</evidence>
<evidence type="ECO:0000256" key="1">
    <source>
        <dbReference type="ARBA" id="ARBA00004496"/>
    </source>
</evidence>
<dbReference type="GO" id="GO:0009037">
    <property type="term" value="F:tyrosine-based site-specific recombinase activity"/>
    <property type="evidence" value="ECO:0007669"/>
    <property type="project" value="UniProtKB-UniRule"/>
</dbReference>
<reference evidence="13 14" key="1">
    <citation type="submission" date="2019-02" db="EMBL/GenBank/DDBJ databases">
        <title>Deep-cultivation of Planctomycetes and their phenomic and genomic characterization uncovers novel biology.</title>
        <authorList>
            <person name="Wiegand S."/>
            <person name="Jogler M."/>
            <person name="Boedeker C."/>
            <person name="Pinto D."/>
            <person name="Vollmers J."/>
            <person name="Rivas-Marin E."/>
            <person name="Kohn T."/>
            <person name="Peeters S.H."/>
            <person name="Heuer A."/>
            <person name="Rast P."/>
            <person name="Oberbeckmann S."/>
            <person name="Bunk B."/>
            <person name="Jeske O."/>
            <person name="Meyerdierks A."/>
            <person name="Storesund J.E."/>
            <person name="Kallscheuer N."/>
            <person name="Luecker S."/>
            <person name="Lage O.M."/>
            <person name="Pohl T."/>
            <person name="Merkel B.J."/>
            <person name="Hornburger P."/>
            <person name="Mueller R.-W."/>
            <person name="Bruemmer F."/>
            <person name="Labrenz M."/>
            <person name="Spormann A.M."/>
            <person name="Op Den Camp H."/>
            <person name="Overmann J."/>
            <person name="Amann R."/>
            <person name="Jetten M.S.M."/>
            <person name="Mascher T."/>
            <person name="Medema M.H."/>
            <person name="Devos D.P."/>
            <person name="Kaster A.-K."/>
            <person name="Ovreas L."/>
            <person name="Rohde M."/>
            <person name="Galperin M.Y."/>
            <person name="Jogler C."/>
        </authorList>
    </citation>
    <scope>NUCLEOTIDE SEQUENCE [LARGE SCALE GENOMIC DNA]</scope>
    <source>
        <strain evidence="13 14">Pla111</strain>
    </source>
</reference>
<dbReference type="PANTHER" id="PTHR30349">
    <property type="entry name" value="PHAGE INTEGRASE-RELATED"/>
    <property type="match status" value="1"/>
</dbReference>
<feature type="active site" description="O-(3'-phospho-DNA)-tyrosine intermediate" evidence="10">
    <location>
        <position position="314"/>
    </location>
</feature>
<comment type="caution">
    <text evidence="13">The sequence shown here is derived from an EMBL/GenBank/DDBJ whole genome shotgun (WGS) entry which is preliminary data.</text>
</comment>
<dbReference type="InterPro" id="IPR013762">
    <property type="entry name" value="Integrase-like_cat_sf"/>
</dbReference>
<dbReference type="InterPro" id="IPR011932">
    <property type="entry name" value="Recomb_XerD"/>
</dbReference>
<dbReference type="PROSITE" id="PS51898">
    <property type="entry name" value="TYR_RECOMBINASE"/>
    <property type="match status" value="1"/>
</dbReference>
<dbReference type="PROSITE" id="PS51900">
    <property type="entry name" value="CB"/>
    <property type="match status" value="1"/>
</dbReference>
<dbReference type="InterPro" id="IPR050090">
    <property type="entry name" value="Tyrosine_recombinase_XerCD"/>
</dbReference>
<feature type="active site" evidence="10">
    <location>
        <position position="206"/>
    </location>
</feature>
<comment type="similarity">
    <text evidence="2">Belongs to the 'phage' integrase family. XerD subfamily.</text>
</comment>
<evidence type="ECO:0000256" key="3">
    <source>
        <dbReference type="ARBA" id="ARBA00022490"/>
    </source>
</evidence>
<evidence type="ECO:0000313" key="13">
    <source>
        <dbReference type="EMBL" id="TWT43202.1"/>
    </source>
</evidence>
<comment type="subunit">
    <text evidence="10">Forms a cyclic heterotetrameric complex composed of two molecules of XerC and two molecules of XerD.</text>
</comment>
<feature type="active site" evidence="10">
    <location>
        <position position="182"/>
    </location>
</feature>
<dbReference type="InterPro" id="IPR011010">
    <property type="entry name" value="DNA_brk_join_enz"/>
</dbReference>
<keyword evidence="14" id="KW-1185">Reference proteome</keyword>
<comment type="subcellular location">
    <subcellularLocation>
        <location evidence="1 10">Cytoplasm</location>
    </subcellularLocation>
</comment>
<evidence type="ECO:0000256" key="5">
    <source>
        <dbReference type="ARBA" id="ARBA00022829"/>
    </source>
</evidence>
<feature type="domain" description="Core-binding (CB)" evidence="12">
    <location>
        <begin position="38"/>
        <end position="121"/>
    </location>
</feature>
<comment type="function">
    <text evidence="10">Site-specific tyrosine recombinase, which acts by catalyzing the cutting and rejoining of the recombining DNA molecules. The XerC-XerD complex is essential to convert dimers of the bacterial chromosome into monomers to permit their segregation at cell division. It also contributes to the segregational stability of plasmids.</text>
</comment>
<dbReference type="AlphaFoldDB" id="A0A5C5W0B2"/>
<evidence type="ECO:0000256" key="4">
    <source>
        <dbReference type="ARBA" id="ARBA00022618"/>
    </source>
</evidence>
<name>A0A5C5W0B2_9BACT</name>
<evidence type="ECO:0000259" key="12">
    <source>
        <dbReference type="PROSITE" id="PS51900"/>
    </source>
</evidence>
<dbReference type="SUPFAM" id="SSF56349">
    <property type="entry name" value="DNA breaking-rejoining enzymes"/>
    <property type="match status" value="1"/>
</dbReference>
<accession>A0A5C5W0B2</accession>
<dbReference type="NCBIfam" id="TIGR02225">
    <property type="entry name" value="recomb_XerD"/>
    <property type="match status" value="1"/>
</dbReference>
<dbReference type="GO" id="GO:0051301">
    <property type="term" value="P:cell division"/>
    <property type="evidence" value="ECO:0007669"/>
    <property type="project" value="UniProtKB-KW"/>
</dbReference>
<dbReference type="InterPro" id="IPR002104">
    <property type="entry name" value="Integrase_catalytic"/>
</dbReference>
<evidence type="ECO:0000256" key="6">
    <source>
        <dbReference type="ARBA" id="ARBA00022908"/>
    </source>
</evidence>
<evidence type="ECO:0000256" key="7">
    <source>
        <dbReference type="ARBA" id="ARBA00023125"/>
    </source>
</evidence>
<feature type="active site" evidence="10">
    <location>
        <position position="282"/>
    </location>
</feature>
<dbReference type="Gene3D" id="1.10.443.10">
    <property type="entry name" value="Intergrase catalytic core"/>
    <property type="match status" value="1"/>
</dbReference>
<dbReference type="GO" id="GO:0003677">
    <property type="term" value="F:DNA binding"/>
    <property type="evidence" value="ECO:0007669"/>
    <property type="project" value="UniProtKB-UniRule"/>
</dbReference>
<dbReference type="GO" id="GO:0005737">
    <property type="term" value="C:cytoplasm"/>
    <property type="evidence" value="ECO:0007669"/>
    <property type="project" value="UniProtKB-SubCell"/>
</dbReference>
<evidence type="ECO:0000313" key="14">
    <source>
        <dbReference type="Proteomes" id="UP000318995"/>
    </source>
</evidence>
<keyword evidence="4 10" id="KW-0132">Cell division</keyword>
<sequence>MIKEPGDASPRPAPPLPPFMVRRSLKKVVKPRREGAGAEALQWREAFVRYLASECQLSANTVAAYRRDLARFHGWLGSRRLANLSVGELAEYPGWLTDLGLASASVARHVVSLKAYCRYLQLEGVLTDNQAALLATPKLWQRVPSVLSATQVIKLLEAPLRGEPLWRRDRAILELLYATGARVSELSTLRLKDTNLEERRITCHGKGDKQRIVPLGKSACTAVADYLEHERPRLARRREPATDFLLLSTRGDRLRRERIWELIKRYAAVAGVTSKLSPHSLRHSFATHLLAGGADLRQVQELLGHASIATTQLYTHVDHSRLKKVHAAYHPRA</sequence>
<evidence type="ECO:0000256" key="10">
    <source>
        <dbReference type="HAMAP-Rule" id="MF_01808"/>
    </source>
</evidence>
<keyword evidence="8 10" id="KW-0233">DNA recombination</keyword>
<keyword evidence="6 10" id="KW-0229">DNA integration</keyword>
<proteinExistence type="inferred from homology"/>
<feature type="active site" evidence="10">
    <location>
        <position position="279"/>
    </location>
</feature>
<keyword evidence="5 10" id="KW-0159">Chromosome partition</keyword>
<dbReference type="Pfam" id="PF02899">
    <property type="entry name" value="Phage_int_SAM_1"/>
    <property type="match status" value="1"/>
</dbReference>
<evidence type="ECO:0000259" key="11">
    <source>
        <dbReference type="PROSITE" id="PS51898"/>
    </source>
</evidence>
<dbReference type="PANTHER" id="PTHR30349:SF81">
    <property type="entry name" value="TYROSINE RECOMBINASE XERC"/>
    <property type="match status" value="1"/>
</dbReference>
<dbReference type="InterPro" id="IPR023009">
    <property type="entry name" value="Tyrosine_recombinase_XerC/XerD"/>
</dbReference>
<gene>
    <name evidence="13" type="primary">xerD_1</name>
    <name evidence="10" type="synonym">xerC</name>
    <name evidence="13" type="ORF">Pla111_21520</name>
</gene>
<evidence type="ECO:0000256" key="8">
    <source>
        <dbReference type="ARBA" id="ARBA00023172"/>
    </source>
</evidence>
<organism evidence="13 14">
    <name type="scientific">Botrimarina hoheduenensis</name>
    <dbReference type="NCBI Taxonomy" id="2528000"/>
    <lineage>
        <taxon>Bacteria</taxon>
        <taxon>Pseudomonadati</taxon>
        <taxon>Planctomycetota</taxon>
        <taxon>Planctomycetia</taxon>
        <taxon>Pirellulales</taxon>
        <taxon>Lacipirellulaceae</taxon>
        <taxon>Botrimarina</taxon>
    </lineage>
</organism>